<reference evidence="14" key="1">
    <citation type="submission" date="2022-01" db="EMBL/GenBank/DDBJ databases">
        <authorList>
            <person name="King R."/>
        </authorList>
    </citation>
    <scope>NUCLEOTIDE SEQUENCE</scope>
</reference>
<dbReference type="EMBL" id="OV651818">
    <property type="protein sequence ID" value="CAH1112316.1"/>
    <property type="molecule type" value="Genomic_DNA"/>
</dbReference>
<comment type="similarity">
    <text evidence="2">Belongs to the THAP1 family.</text>
</comment>
<dbReference type="InterPro" id="IPR038441">
    <property type="entry name" value="THAP_Znf_sf"/>
</dbReference>
<gene>
    <name evidence="14" type="ORF">PSYICH_LOCUS11827</name>
</gene>
<evidence type="ECO:0000256" key="4">
    <source>
        <dbReference type="ARBA" id="ARBA00022771"/>
    </source>
</evidence>
<keyword evidence="10" id="KW-0539">Nucleus</keyword>
<name>A0A9P0D6G7_9CUCU</name>
<evidence type="ECO:0000256" key="8">
    <source>
        <dbReference type="ARBA" id="ARBA00023125"/>
    </source>
</evidence>
<dbReference type="Proteomes" id="UP001153636">
    <property type="component" value="Chromosome 6"/>
</dbReference>
<dbReference type="GO" id="GO:0043565">
    <property type="term" value="F:sequence-specific DNA binding"/>
    <property type="evidence" value="ECO:0007669"/>
    <property type="project" value="InterPro"/>
</dbReference>
<protein>
    <recommendedName>
        <fullName evidence="13">THAP-type domain-containing protein</fullName>
    </recommendedName>
</protein>
<dbReference type="InterPro" id="IPR048365">
    <property type="entry name" value="TNP-like_RNaseH_N"/>
</dbReference>
<keyword evidence="3" id="KW-0479">Metal-binding</keyword>
<keyword evidence="6" id="KW-0805">Transcription regulation</keyword>
<evidence type="ECO:0000256" key="7">
    <source>
        <dbReference type="ARBA" id="ARBA00023054"/>
    </source>
</evidence>
<evidence type="ECO:0000256" key="5">
    <source>
        <dbReference type="ARBA" id="ARBA00022833"/>
    </source>
</evidence>
<keyword evidence="5" id="KW-0862">Zinc</keyword>
<dbReference type="SMART" id="SM00692">
    <property type="entry name" value="DM3"/>
    <property type="match status" value="1"/>
</dbReference>
<dbReference type="SMART" id="SM00980">
    <property type="entry name" value="THAP"/>
    <property type="match status" value="1"/>
</dbReference>
<dbReference type="OrthoDB" id="6500857at2759"/>
<feature type="domain" description="THAP-type" evidence="13">
    <location>
        <begin position="43"/>
        <end position="140"/>
    </location>
</feature>
<dbReference type="PANTHER" id="PTHR46600:SF1">
    <property type="entry name" value="THAP DOMAIN-CONTAINING PROTEIN 1"/>
    <property type="match status" value="1"/>
</dbReference>
<organism evidence="14 15">
    <name type="scientific">Psylliodes chrysocephalus</name>
    <dbReference type="NCBI Taxonomy" id="3402493"/>
    <lineage>
        <taxon>Eukaryota</taxon>
        <taxon>Metazoa</taxon>
        <taxon>Ecdysozoa</taxon>
        <taxon>Arthropoda</taxon>
        <taxon>Hexapoda</taxon>
        <taxon>Insecta</taxon>
        <taxon>Pterygota</taxon>
        <taxon>Neoptera</taxon>
        <taxon>Endopterygota</taxon>
        <taxon>Coleoptera</taxon>
        <taxon>Polyphaga</taxon>
        <taxon>Cucujiformia</taxon>
        <taxon>Chrysomeloidea</taxon>
        <taxon>Chrysomelidae</taxon>
        <taxon>Galerucinae</taxon>
        <taxon>Alticini</taxon>
        <taxon>Psylliodes</taxon>
    </lineage>
</organism>
<evidence type="ECO:0000256" key="6">
    <source>
        <dbReference type="ARBA" id="ARBA00023015"/>
    </source>
</evidence>
<dbReference type="InterPro" id="IPR006612">
    <property type="entry name" value="THAP_Znf"/>
</dbReference>
<dbReference type="PANTHER" id="PTHR46600">
    <property type="entry name" value="THAP DOMAIN-CONTAINING"/>
    <property type="match status" value="1"/>
</dbReference>
<keyword evidence="7" id="KW-0175">Coiled coil</keyword>
<evidence type="ECO:0000259" key="13">
    <source>
        <dbReference type="PROSITE" id="PS50950"/>
    </source>
</evidence>
<evidence type="ECO:0000256" key="10">
    <source>
        <dbReference type="ARBA" id="ARBA00023242"/>
    </source>
</evidence>
<dbReference type="Pfam" id="PF21787">
    <property type="entry name" value="TNP-like_RNaseH_N"/>
    <property type="match status" value="1"/>
</dbReference>
<evidence type="ECO:0000313" key="15">
    <source>
        <dbReference type="Proteomes" id="UP001153636"/>
    </source>
</evidence>
<dbReference type="AlphaFoldDB" id="A0A9P0D6G7"/>
<dbReference type="GO" id="GO:0005654">
    <property type="term" value="C:nucleoplasm"/>
    <property type="evidence" value="ECO:0007669"/>
    <property type="project" value="UniProtKB-SubCell"/>
</dbReference>
<dbReference type="Gene3D" id="6.20.210.20">
    <property type="entry name" value="THAP domain"/>
    <property type="match status" value="1"/>
</dbReference>
<keyword evidence="9" id="KW-0804">Transcription</keyword>
<comment type="subcellular location">
    <subcellularLocation>
        <location evidence="1">Nucleus</location>
        <location evidence="1">Nucleoplasm</location>
    </subcellularLocation>
</comment>
<evidence type="ECO:0000256" key="3">
    <source>
        <dbReference type="ARBA" id="ARBA00022723"/>
    </source>
</evidence>
<sequence length="952" mass="111101">MPRTRTRKTRGENDILLYKNAYDDVEPGASLRKAAEKYSVNYMPRHCCVPKCNSNYASTLKKEETQSTFSFPKKEEIRKQWISAIHRKDYVVNSNSVVCKKHFDQTDIIVNEFYIDKNGIKHEIKLKYPKLKEGAIPRIFENHPQYFSNPKNAERRNPEQRRAEIFERQENEVAEFLDADLIKNFSELFGQVNVKVILNNWNVKILPERVYFYMLNISTPDCSDECPKIISSISVGMDLTVSVFTNDVQLSPRDLKWILPHECKLGRWSQLQNLLSRYSYSLKNSVDVNFYILKASNIIDAIINHLSDDEKKATLELINNQLLLLTTKKRYSLSTILLSLTIFHQSPSAYTYLKKFLNLPTKRYLQIITSSFQLSPDGNLEDNYFSYLASHLNDREKVVNLLVDEIYVKAGLQYQSKNVTGYATNNADTLATTVVAFMISSPFAHFKQVVRLLPVCNITGTELKDAMLNAIQYTQNSGFKVLSVITDNNRLNQNMFGQVSSNYYISNPKFNNEKIFLLFDFVHIYKNIRNNWLNQKDPQKTFIFPDYSNHLLTKKAHFVDIQNLYKLEINNITKRAYKLNDKTLYPNKLERQNVGLVENIFHESTIAALQSTSTFTETASFLEIIRNWWSVINVKTKFKGQIKRNDLATPFLNNTDPKLTFLKNFTKWLDAWNRIPNSNGLTRDTYGALKRSTLVLIDIIEYSFLNFKLDYLLPGKFQTDNLEERFGRYRNLSGCNYNVSVNQLIQSEKKIRIQHLLKSNLHTDWLQAKYDIDECNNENIDYSNFTFILSTNYLETFQYDESTQTYICGYVAHSVQKSKNIKCNNCKQLVVKSIGEKVNDEYFDYLQRGGLCVAQDEVKYIYYHLCAIFEYIINAKEILTNFLFRQNHKYLLASLALASLETHHMTLDIGEEDSENESLAYLRRKLMIQKNENVVNDKRKNDVEEEVEQEIR</sequence>
<dbReference type="SUPFAM" id="SSF57716">
    <property type="entry name" value="Glucocorticoid receptor-like (DNA-binding domain)"/>
    <property type="match status" value="1"/>
</dbReference>
<evidence type="ECO:0000256" key="11">
    <source>
        <dbReference type="ARBA" id="ARBA00023306"/>
    </source>
</evidence>
<dbReference type="GO" id="GO:0008270">
    <property type="term" value="F:zinc ion binding"/>
    <property type="evidence" value="ECO:0007669"/>
    <property type="project" value="UniProtKB-KW"/>
</dbReference>
<evidence type="ECO:0000256" key="1">
    <source>
        <dbReference type="ARBA" id="ARBA00004642"/>
    </source>
</evidence>
<keyword evidence="11" id="KW-0131">Cell cycle</keyword>
<dbReference type="PROSITE" id="PS50950">
    <property type="entry name" value="ZF_THAP"/>
    <property type="match status" value="1"/>
</dbReference>
<keyword evidence="8 12" id="KW-0238">DNA-binding</keyword>
<proteinExistence type="inferred from homology"/>
<evidence type="ECO:0000313" key="14">
    <source>
        <dbReference type="EMBL" id="CAH1112316.1"/>
    </source>
</evidence>
<keyword evidence="4 12" id="KW-0863">Zinc-finger</keyword>
<accession>A0A9P0D6G7</accession>
<evidence type="ECO:0000256" key="2">
    <source>
        <dbReference type="ARBA" id="ARBA00006177"/>
    </source>
</evidence>
<evidence type="ECO:0000256" key="12">
    <source>
        <dbReference type="PROSITE-ProRule" id="PRU00309"/>
    </source>
</evidence>
<evidence type="ECO:0000256" key="9">
    <source>
        <dbReference type="ARBA" id="ARBA00023163"/>
    </source>
</evidence>
<dbReference type="InterPro" id="IPR026516">
    <property type="entry name" value="THAP1/10"/>
</dbReference>
<dbReference type="Pfam" id="PF05485">
    <property type="entry name" value="THAP"/>
    <property type="match status" value="1"/>
</dbReference>
<keyword evidence="15" id="KW-1185">Reference proteome</keyword>